<dbReference type="EMBL" id="KZ451908">
    <property type="protein sequence ID" value="PKA63505.1"/>
    <property type="molecule type" value="Genomic_DNA"/>
</dbReference>
<dbReference type="OrthoDB" id="672819at2759"/>
<accession>A0A2I0B6U2</accession>
<dbReference type="AlphaFoldDB" id="A0A2I0B6U2"/>
<gene>
    <name evidence="2" type="ORF">AXF42_Ash005400</name>
</gene>
<keyword evidence="1" id="KW-1133">Transmembrane helix</keyword>
<name>A0A2I0B6U2_9ASPA</name>
<evidence type="ECO:0000313" key="2">
    <source>
        <dbReference type="EMBL" id="PKA63505.1"/>
    </source>
</evidence>
<keyword evidence="3" id="KW-1185">Reference proteome</keyword>
<protein>
    <submittedName>
        <fullName evidence="2">Uncharacterized protein</fullName>
    </submittedName>
</protein>
<reference evidence="2 3" key="1">
    <citation type="journal article" date="2017" name="Nature">
        <title>The Apostasia genome and the evolution of orchids.</title>
        <authorList>
            <person name="Zhang G.Q."/>
            <person name="Liu K.W."/>
            <person name="Li Z."/>
            <person name="Lohaus R."/>
            <person name="Hsiao Y.Y."/>
            <person name="Niu S.C."/>
            <person name="Wang J.Y."/>
            <person name="Lin Y.C."/>
            <person name="Xu Q."/>
            <person name="Chen L.J."/>
            <person name="Yoshida K."/>
            <person name="Fujiwara S."/>
            <person name="Wang Z.W."/>
            <person name="Zhang Y.Q."/>
            <person name="Mitsuda N."/>
            <person name="Wang M."/>
            <person name="Liu G.H."/>
            <person name="Pecoraro L."/>
            <person name="Huang H.X."/>
            <person name="Xiao X.J."/>
            <person name="Lin M."/>
            <person name="Wu X.Y."/>
            <person name="Wu W.L."/>
            <person name="Chen Y.Y."/>
            <person name="Chang S.B."/>
            <person name="Sakamoto S."/>
            <person name="Ohme-Takagi M."/>
            <person name="Yagi M."/>
            <person name="Zeng S.J."/>
            <person name="Shen C.Y."/>
            <person name="Yeh C.M."/>
            <person name="Luo Y.B."/>
            <person name="Tsai W.C."/>
            <person name="Van de Peer Y."/>
            <person name="Liu Z.J."/>
        </authorList>
    </citation>
    <scope>NUCLEOTIDE SEQUENCE [LARGE SCALE GENOMIC DNA]</scope>
    <source>
        <strain evidence="3">cv. Shenzhen</strain>
        <tissue evidence="2">Stem</tissue>
    </source>
</reference>
<dbReference type="STRING" id="1088818.A0A2I0B6U2"/>
<dbReference type="Proteomes" id="UP000236161">
    <property type="component" value="Unassembled WGS sequence"/>
</dbReference>
<proteinExistence type="predicted"/>
<sequence>MELPSTLPPSDLRRHLFRPSSLRLPLRSILLPPPPLPPSKLLASKRIRSIGGRGEGGGGGLVDENMVVLRRRIRELQSEEENFCDDRTAGWMEWEQRYYGSSYGSDVCEAVGLLQALLLSTRPAIAVGVGVAVAAGVPAAGVIIFVQIVGALGSILQGIHLG</sequence>
<evidence type="ECO:0000256" key="1">
    <source>
        <dbReference type="SAM" id="Phobius"/>
    </source>
</evidence>
<organism evidence="2 3">
    <name type="scientific">Apostasia shenzhenica</name>
    <dbReference type="NCBI Taxonomy" id="1088818"/>
    <lineage>
        <taxon>Eukaryota</taxon>
        <taxon>Viridiplantae</taxon>
        <taxon>Streptophyta</taxon>
        <taxon>Embryophyta</taxon>
        <taxon>Tracheophyta</taxon>
        <taxon>Spermatophyta</taxon>
        <taxon>Magnoliopsida</taxon>
        <taxon>Liliopsida</taxon>
        <taxon>Asparagales</taxon>
        <taxon>Orchidaceae</taxon>
        <taxon>Apostasioideae</taxon>
        <taxon>Apostasia</taxon>
    </lineage>
</organism>
<dbReference type="PANTHER" id="PTHR33782">
    <property type="entry name" value="OS01G0121600 PROTEIN"/>
    <property type="match status" value="1"/>
</dbReference>
<keyword evidence="1" id="KW-0472">Membrane</keyword>
<feature type="transmembrane region" description="Helical" evidence="1">
    <location>
        <begin position="124"/>
        <end position="156"/>
    </location>
</feature>
<evidence type="ECO:0000313" key="3">
    <source>
        <dbReference type="Proteomes" id="UP000236161"/>
    </source>
</evidence>
<keyword evidence="1" id="KW-0812">Transmembrane</keyword>
<dbReference type="PANTHER" id="PTHR33782:SF5">
    <property type="entry name" value="MEDIATOR OF RNA POLYMERASE II TRANSCRIPTION SUBUNIT"/>
    <property type="match status" value="1"/>
</dbReference>